<reference evidence="2 3" key="1">
    <citation type="submission" date="2020-08" db="EMBL/GenBank/DDBJ databases">
        <title>Sequencing the genomes of 1000 actinobacteria strains.</title>
        <authorList>
            <person name="Klenk H.-P."/>
        </authorList>
    </citation>
    <scope>NUCLEOTIDE SEQUENCE [LARGE SCALE GENOMIC DNA]</scope>
    <source>
        <strain evidence="2 3">DSM 43023</strain>
    </source>
</reference>
<evidence type="ECO:0000313" key="2">
    <source>
        <dbReference type="EMBL" id="MBB4941475.1"/>
    </source>
</evidence>
<proteinExistence type="predicted"/>
<dbReference type="EMBL" id="JACHJU010000002">
    <property type="protein sequence ID" value="MBB4941475.1"/>
    <property type="molecule type" value="Genomic_DNA"/>
</dbReference>
<accession>A0A7W7WCL8</accession>
<dbReference type="AlphaFoldDB" id="A0A7W7WCL8"/>
<gene>
    <name evidence="2" type="ORF">FHR32_005852</name>
</gene>
<comment type="caution">
    <text evidence="2">The sequence shown here is derived from an EMBL/GenBank/DDBJ whole genome shotgun (WGS) entry which is preliminary data.</text>
</comment>
<organism evidence="2 3">
    <name type="scientific">Streptosporangium album</name>
    <dbReference type="NCBI Taxonomy" id="47479"/>
    <lineage>
        <taxon>Bacteria</taxon>
        <taxon>Bacillati</taxon>
        <taxon>Actinomycetota</taxon>
        <taxon>Actinomycetes</taxon>
        <taxon>Streptosporangiales</taxon>
        <taxon>Streptosporangiaceae</taxon>
        <taxon>Streptosporangium</taxon>
    </lineage>
</organism>
<keyword evidence="3" id="KW-1185">Reference proteome</keyword>
<sequence>MTFISNSIWARCSSSTPSGKRRSMPSQISLRNQLSSVSPSGIGKVGIRFLNPNIPVGSTFSATSSVLRHPSAHRSEESTARISSAALM</sequence>
<feature type="region of interest" description="Disordered" evidence="1">
    <location>
        <begin position="67"/>
        <end position="88"/>
    </location>
</feature>
<dbReference type="Proteomes" id="UP000534286">
    <property type="component" value="Unassembled WGS sequence"/>
</dbReference>
<protein>
    <submittedName>
        <fullName evidence="2">Uncharacterized protein</fullName>
    </submittedName>
</protein>
<evidence type="ECO:0000313" key="3">
    <source>
        <dbReference type="Proteomes" id="UP000534286"/>
    </source>
</evidence>
<evidence type="ECO:0000256" key="1">
    <source>
        <dbReference type="SAM" id="MobiDB-lite"/>
    </source>
</evidence>
<name>A0A7W7WCL8_9ACTN</name>